<name>A0A4R6IGT0_9SPHI</name>
<dbReference type="Proteomes" id="UP000295499">
    <property type="component" value="Unassembled WGS sequence"/>
</dbReference>
<dbReference type="EMBL" id="SNWM01000005">
    <property type="protein sequence ID" value="TDO20175.1"/>
    <property type="molecule type" value="Genomic_DNA"/>
</dbReference>
<dbReference type="InterPro" id="IPR024423">
    <property type="entry name" value="DUF3050"/>
</dbReference>
<dbReference type="Pfam" id="PF11251">
    <property type="entry name" value="DUF3050"/>
    <property type="match status" value="1"/>
</dbReference>
<keyword evidence="2" id="KW-1185">Reference proteome</keyword>
<dbReference type="OrthoDB" id="9791270at2"/>
<dbReference type="SUPFAM" id="SSF48613">
    <property type="entry name" value="Heme oxygenase-like"/>
    <property type="match status" value="1"/>
</dbReference>
<evidence type="ECO:0000313" key="1">
    <source>
        <dbReference type="EMBL" id="TDO20175.1"/>
    </source>
</evidence>
<gene>
    <name evidence="1" type="ORF">CLV32_3935</name>
</gene>
<sequence>MKSEIQRIQEEIAPLREAIINHSVYNNINTLSDLRIFMGYHVYAVWDFMSLLKALQINLTCVSLPWFPIGSGKIRSLINEIVAGEESDLDNTGNQMSHFELYLDAMAQCGADTKGINVFINSLRNGSDFDEAFRAAGTPLAAQDFVNFTFDVINTGKTHSQASVFTFGREDLIPNMFTTMVNDLNKAFPDELSIYKYYLDRHIEVDGDHHSQLALDMTAELCGDQEIFWDEALEYTKKALKQRAALWNGALEDILINKQSLI</sequence>
<comment type="caution">
    <text evidence="1">The sequence shown here is derived from an EMBL/GenBank/DDBJ whole genome shotgun (WGS) entry which is preliminary data.</text>
</comment>
<proteinExistence type="predicted"/>
<dbReference type="AlphaFoldDB" id="A0A4R6IGT0"/>
<accession>A0A4R6IGT0</accession>
<evidence type="ECO:0008006" key="3">
    <source>
        <dbReference type="Google" id="ProtNLM"/>
    </source>
</evidence>
<dbReference type="Gene3D" id="1.20.910.10">
    <property type="entry name" value="Heme oxygenase-like"/>
    <property type="match status" value="1"/>
</dbReference>
<dbReference type="InterPro" id="IPR016084">
    <property type="entry name" value="Haem_Oase-like_multi-hlx"/>
</dbReference>
<dbReference type="RefSeq" id="WP_133558540.1">
    <property type="nucleotide sequence ID" value="NZ_SNWM01000005.1"/>
</dbReference>
<reference evidence="1 2" key="1">
    <citation type="submission" date="2019-03" db="EMBL/GenBank/DDBJ databases">
        <title>Genomic Encyclopedia of Archaeal and Bacterial Type Strains, Phase II (KMG-II): from individual species to whole genera.</title>
        <authorList>
            <person name="Goeker M."/>
        </authorList>
    </citation>
    <scope>NUCLEOTIDE SEQUENCE [LARGE SCALE GENOMIC DNA]</scope>
    <source>
        <strain evidence="1 2">DSM 19034</strain>
    </source>
</reference>
<protein>
    <recommendedName>
        <fullName evidence="3">DUF3050 family protein</fullName>
    </recommendedName>
</protein>
<evidence type="ECO:0000313" key="2">
    <source>
        <dbReference type="Proteomes" id="UP000295499"/>
    </source>
</evidence>
<organism evidence="1 2">
    <name type="scientific">Pedobacter duraquae</name>
    <dbReference type="NCBI Taxonomy" id="425511"/>
    <lineage>
        <taxon>Bacteria</taxon>
        <taxon>Pseudomonadati</taxon>
        <taxon>Bacteroidota</taxon>
        <taxon>Sphingobacteriia</taxon>
        <taxon>Sphingobacteriales</taxon>
        <taxon>Sphingobacteriaceae</taxon>
        <taxon>Pedobacter</taxon>
    </lineage>
</organism>